<reference evidence="3 4" key="1">
    <citation type="journal article" date="2015" name="BMC Genomics">
        <title>Insights from the genome of Ophiocordyceps polyrhachis-furcata to pathogenicity and host specificity in insect fungi.</title>
        <authorList>
            <person name="Wichadakul D."/>
            <person name="Kobmoo N."/>
            <person name="Ingsriswang S."/>
            <person name="Tangphatsornruang S."/>
            <person name="Chantasingh D."/>
            <person name="Luangsa-ard J.J."/>
            <person name="Eurwilaichitr L."/>
        </authorList>
    </citation>
    <scope>NUCLEOTIDE SEQUENCE [LARGE SCALE GENOMIC DNA]</scope>
    <source>
        <strain evidence="3 4">BCC 54312</strain>
    </source>
</reference>
<dbReference type="EMBL" id="LKCN02000010">
    <property type="protein sequence ID" value="RCI11558.1"/>
    <property type="molecule type" value="Genomic_DNA"/>
</dbReference>
<dbReference type="OrthoDB" id="414945at2759"/>
<evidence type="ECO:0000313" key="3">
    <source>
        <dbReference type="EMBL" id="RCI11558.1"/>
    </source>
</evidence>
<comment type="caution">
    <text evidence="3">The sequence shown here is derived from an EMBL/GenBank/DDBJ whole genome shotgun (WGS) entry which is preliminary data.</text>
</comment>
<proteinExistence type="predicted"/>
<evidence type="ECO:0000313" key="4">
    <source>
        <dbReference type="Proteomes" id="UP000253664"/>
    </source>
</evidence>
<organism evidence="3 4">
    <name type="scientific">Ophiocordyceps polyrhachis-furcata BCC 54312</name>
    <dbReference type="NCBI Taxonomy" id="1330021"/>
    <lineage>
        <taxon>Eukaryota</taxon>
        <taxon>Fungi</taxon>
        <taxon>Dikarya</taxon>
        <taxon>Ascomycota</taxon>
        <taxon>Pezizomycotina</taxon>
        <taxon>Sordariomycetes</taxon>
        <taxon>Hypocreomycetidae</taxon>
        <taxon>Hypocreales</taxon>
        <taxon>Ophiocordycipitaceae</taxon>
        <taxon>Ophiocordyceps</taxon>
    </lineage>
</organism>
<keyword evidence="2" id="KW-0472">Membrane</keyword>
<keyword evidence="2" id="KW-1133">Transmembrane helix</keyword>
<name>A0A367LAV3_9HYPO</name>
<feature type="transmembrane region" description="Helical" evidence="2">
    <location>
        <begin position="7"/>
        <end position="27"/>
    </location>
</feature>
<protein>
    <submittedName>
        <fullName evidence="3">Uncharacterized protein</fullName>
    </submittedName>
</protein>
<gene>
    <name evidence="3" type="ORF">L249_7560</name>
</gene>
<feature type="region of interest" description="Disordered" evidence="1">
    <location>
        <begin position="30"/>
        <end position="70"/>
    </location>
</feature>
<evidence type="ECO:0000256" key="1">
    <source>
        <dbReference type="SAM" id="MobiDB-lite"/>
    </source>
</evidence>
<keyword evidence="2" id="KW-0812">Transmembrane</keyword>
<dbReference type="Proteomes" id="UP000253664">
    <property type="component" value="Unassembled WGS sequence"/>
</dbReference>
<evidence type="ECO:0000256" key="2">
    <source>
        <dbReference type="SAM" id="Phobius"/>
    </source>
</evidence>
<keyword evidence="4" id="KW-1185">Reference proteome</keyword>
<sequence length="70" mass="7775">MRLFQCLATRASIAGFVIFLAGGPIAWKSKQNEPSLDEDERTGGESVYPSLIRQERQHTRGLGPKTSLTR</sequence>
<dbReference type="AlphaFoldDB" id="A0A367LAV3"/>
<accession>A0A367LAV3</accession>